<evidence type="ECO:0000313" key="2">
    <source>
        <dbReference type="EMBL" id="KAG2906880.1"/>
    </source>
</evidence>
<evidence type="ECO:0000313" key="1">
    <source>
        <dbReference type="EMBL" id="KAG2852498.1"/>
    </source>
</evidence>
<dbReference type="EMBL" id="RCMG01000538">
    <property type="protein sequence ID" value="KAG2852498.1"/>
    <property type="molecule type" value="Genomic_DNA"/>
</dbReference>
<proteinExistence type="predicted"/>
<sequence length="73" mass="7474">MVVALSSLGAVVRLCDNLSGAAIRQRLQLPNCKHVYEFAVLGSAEMACGAHFDPDGAVPSGASTIMDTSALAP</sequence>
<name>A0A8T1BUQ0_9STRA</name>
<dbReference type="Proteomes" id="UP000735874">
    <property type="component" value="Unassembled WGS sequence"/>
</dbReference>
<gene>
    <name evidence="1" type="ORF">PC113_g14966</name>
    <name evidence="2" type="ORF">PC115_g14120</name>
</gene>
<protein>
    <submittedName>
        <fullName evidence="2">Uncharacterized protein</fullName>
    </submittedName>
</protein>
<organism evidence="2 3">
    <name type="scientific">Phytophthora cactorum</name>
    <dbReference type="NCBI Taxonomy" id="29920"/>
    <lineage>
        <taxon>Eukaryota</taxon>
        <taxon>Sar</taxon>
        <taxon>Stramenopiles</taxon>
        <taxon>Oomycota</taxon>
        <taxon>Peronosporomycetes</taxon>
        <taxon>Peronosporales</taxon>
        <taxon>Peronosporaceae</taxon>
        <taxon>Phytophthora</taxon>
    </lineage>
</organism>
<evidence type="ECO:0000313" key="3">
    <source>
        <dbReference type="Proteomes" id="UP000774804"/>
    </source>
</evidence>
<reference evidence="2" key="1">
    <citation type="submission" date="2018-10" db="EMBL/GenBank/DDBJ databases">
        <title>Effector identification in a new, highly contiguous assembly of the strawberry crown rot pathogen Phytophthora cactorum.</title>
        <authorList>
            <person name="Armitage A.D."/>
            <person name="Nellist C.F."/>
            <person name="Bates H."/>
            <person name="Vickerstaff R.J."/>
            <person name="Harrison R.J."/>
        </authorList>
    </citation>
    <scope>NUCLEOTIDE SEQUENCE</scope>
    <source>
        <strain evidence="1">15-7</strain>
        <strain evidence="2">4032</strain>
    </source>
</reference>
<dbReference type="Proteomes" id="UP000774804">
    <property type="component" value="Unassembled WGS sequence"/>
</dbReference>
<comment type="caution">
    <text evidence="2">The sequence shown here is derived from an EMBL/GenBank/DDBJ whole genome shotgun (WGS) entry which is preliminary data.</text>
</comment>
<dbReference type="EMBL" id="RCMI01000527">
    <property type="protein sequence ID" value="KAG2906880.1"/>
    <property type="molecule type" value="Genomic_DNA"/>
</dbReference>
<accession>A0A8T1BUQ0</accession>
<dbReference type="AlphaFoldDB" id="A0A8T1BUQ0"/>